<evidence type="ECO:0000313" key="4">
    <source>
        <dbReference type="Proteomes" id="UP001156389"/>
    </source>
</evidence>
<gene>
    <name evidence="3" type="ORF">LHJ74_33295</name>
</gene>
<dbReference type="PANTHER" id="PTHR43767:SF1">
    <property type="entry name" value="NONRIBOSOMAL PEPTIDE SYNTHASE PES1 (EUROFUNG)-RELATED"/>
    <property type="match status" value="1"/>
</dbReference>
<dbReference type="InterPro" id="IPR042099">
    <property type="entry name" value="ANL_N_sf"/>
</dbReference>
<dbReference type="InterPro" id="IPR050237">
    <property type="entry name" value="ATP-dep_AMP-bd_enzyme"/>
</dbReference>
<feature type="compositionally biased region" description="Basic and acidic residues" evidence="1">
    <location>
        <begin position="160"/>
        <end position="173"/>
    </location>
</feature>
<name>A0ABT2K3I2_9ACTN</name>
<dbReference type="RefSeq" id="WP_260222090.1">
    <property type="nucleotide sequence ID" value="NZ_JAJAGO010000026.1"/>
</dbReference>
<dbReference type="Gene3D" id="3.30.300.30">
    <property type="match status" value="1"/>
</dbReference>
<sequence length="548" mass="57880">MIKLDDIRRHAAAGPDRTALVSGRTRLSWADFEDVVERVTAGLAARLPGGRVPRAALLADARWETAVAMAACATLGISCTALDPTPGTDALTRALGQIRPGLLFVAEGQLPLLDACPLPEGPRALRIVLEAGGERPDAPGTVTFAQLRTAEPLRELPQSDSRESHDSHGSHDCLDLALVPGDGTGTGGPRFAVRPLAADPRQLVDLVDEFGFDSDDIHLSAAPPWEPMGLVLTRTLLALGGTAVMAPHDAPEELARIITEEHVTTGAIDPGALTGLLAHPASETLARTARLRALFTLGRHLGRWSVNTAWERLGPVLHLAEATPETGITMVMPPEESLVAPARSGRPTLGSTLVVLGEDDAVLPDGRTGRLAVSGHQVMDNYLDALEGDTPFATVRVDGHLQRFFLTGDLGHRDERGRLVVTGRSTGPVALARDTDADAALFRLESDLLNLPCLRDTAVMRVDVPALGDALIVAFIAVAVGREGSGYTALSAACARRVPSLPAHVIAVDTIPYSPTGRISTTELLDAVVPIITLNHQLEQSMHGELSA</sequence>
<evidence type="ECO:0000313" key="3">
    <source>
        <dbReference type="EMBL" id="MCT2594735.1"/>
    </source>
</evidence>
<reference evidence="3 4" key="1">
    <citation type="submission" date="2021-10" db="EMBL/GenBank/DDBJ databases">
        <title>Streptomyces gossypii sp. nov., isolated from soil collected from cotton field.</title>
        <authorList>
            <person name="Ge X."/>
            <person name="Chen X."/>
            <person name="Liu W."/>
        </authorList>
    </citation>
    <scope>NUCLEOTIDE SEQUENCE [LARGE SCALE GENOMIC DNA]</scope>
    <source>
        <strain evidence="3 4">N2-109</strain>
    </source>
</reference>
<dbReference type="PANTHER" id="PTHR43767">
    <property type="entry name" value="LONG-CHAIN-FATTY-ACID--COA LIGASE"/>
    <property type="match status" value="1"/>
</dbReference>
<protein>
    <submittedName>
        <fullName evidence="3">Acyl--CoA ligase</fullName>
    </submittedName>
</protein>
<organism evidence="3 4">
    <name type="scientific">Streptomyces gossypii</name>
    <dbReference type="NCBI Taxonomy" id="2883101"/>
    <lineage>
        <taxon>Bacteria</taxon>
        <taxon>Bacillati</taxon>
        <taxon>Actinomycetota</taxon>
        <taxon>Actinomycetes</taxon>
        <taxon>Kitasatosporales</taxon>
        <taxon>Streptomycetaceae</taxon>
        <taxon>Streptomyces</taxon>
    </lineage>
</organism>
<dbReference type="InterPro" id="IPR000873">
    <property type="entry name" value="AMP-dep_synth/lig_dom"/>
</dbReference>
<dbReference type="EMBL" id="JAJAGO010000026">
    <property type="protein sequence ID" value="MCT2594735.1"/>
    <property type="molecule type" value="Genomic_DNA"/>
</dbReference>
<feature type="domain" description="AMP-dependent synthetase/ligase" evidence="2">
    <location>
        <begin position="8"/>
        <end position="383"/>
    </location>
</feature>
<dbReference type="GO" id="GO:0016874">
    <property type="term" value="F:ligase activity"/>
    <property type="evidence" value="ECO:0007669"/>
    <property type="project" value="UniProtKB-KW"/>
</dbReference>
<dbReference type="SUPFAM" id="SSF56801">
    <property type="entry name" value="Acetyl-CoA synthetase-like"/>
    <property type="match status" value="1"/>
</dbReference>
<dbReference type="Pfam" id="PF00501">
    <property type="entry name" value="AMP-binding"/>
    <property type="match status" value="1"/>
</dbReference>
<dbReference type="InterPro" id="IPR045851">
    <property type="entry name" value="AMP-bd_C_sf"/>
</dbReference>
<dbReference type="Proteomes" id="UP001156389">
    <property type="component" value="Unassembled WGS sequence"/>
</dbReference>
<proteinExistence type="predicted"/>
<keyword evidence="3" id="KW-0436">Ligase</keyword>
<evidence type="ECO:0000256" key="1">
    <source>
        <dbReference type="SAM" id="MobiDB-lite"/>
    </source>
</evidence>
<dbReference type="Gene3D" id="3.40.50.12780">
    <property type="entry name" value="N-terminal domain of ligase-like"/>
    <property type="match status" value="1"/>
</dbReference>
<evidence type="ECO:0000259" key="2">
    <source>
        <dbReference type="Pfam" id="PF00501"/>
    </source>
</evidence>
<keyword evidence="4" id="KW-1185">Reference proteome</keyword>
<accession>A0ABT2K3I2</accession>
<comment type="caution">
    <text evidence="3">The sequence shown here is derived from an EMBL/GenBank/DDBJ whole genome shotgun (WGS) entry which is preliminary data.</text>
</comment>
<feature type="region of interest" description="Disordered" evidence="1">
    <location>
        <begin position="151"/>
        <end position="173"/>
    </location>
</feature>